<sequence>MVFKVICTVCPNGCKMNIHELSAGNYDIIGYRCEKGKKYAEQEITNPARILTATIKINNGFIKRLPVRSKESIPKNTILKIIEILKKVEIEAPVSVGDIIIENILGTGINIIASKSVPKIFY</sequence>
<keyword evidence="2" id="KW-1185">Reference proteome</keyword>
<protein>
    <submittedName>
        <fullName evidence="1">Molybdopterin oxidoreductase</fullName>
    </submittedName>
</protein>
<dbReference type="InterPro" id="IPR012460">
    <property type="entry name" value="DUF1667"/>
</dbReference>
<proteinExistence type="predicted"/>
<accession>A0A919S0X9</accession>
<dbReference type="RefSeq" id="WP_212903955.1">
    <property type="nucleotide sequence ID" value="NZ_BOPZ01000015.1"/>
</dbReference>
<dbReference type="InterPro" id="IPR036593">
    <property type="entry name" value="CPE0013-like_sf"/>
</dbReference>
<evidence type="ECO:0000313" key="1">
    <source>
        <dbReference type="EMBL" id="GIM29248.1"/>
    </source>
</evidence>
<dbReference type="Gene3D" id="3.10.530.10">
    <property type="entry name" value="CPE0013-like"/>
    <property type="match status" value="1"/>
</dbReference>
<dbReference type="SUPFAM" id="SSF160148">
    <property type="entry name" value="CPE0013-like"/>
    <property type="match status" value="1"/>
</dbReference>
<dbReference type="Pfam" id="PF07892">
    <property type="entry name" value="DUF1667"/>
    <property type="match status" value="1"/>
</dbReference>
<dbReference type="PANTHER" id="PTHR39450:SF1">
    <property type="entry name" value="DUF1667 DOMAIN-CONTAINING PROTEIN"/>
    <property type="match status" value="1"/>
</dbReference>
<name>A0A919S0X9_9CLOT</name>
<dbReference type="Proteomes" id="UP000679179">
    <property type="component" value="Unassembled WGS sequence"/>
</dbReference>
<dbReference type="EMBL" id="BOPZ01000015">
    <property type="protein sequence ID" value="GIM29248.1"/>
    <property type="molecule type" value="Genomic_DNA"/>
</dbReference>
<organism evidence="1 2">
    <name type="scientific">Clostridium polyendosporum</name>
    <dbReference type="NCBI Taxonomy" id="69208"/>
    <lineage>
        <taxon>Bacteria</taxon>
        <taxon>Bacillati</taxon>
        <taxon>Bacillota</taxon>
        <taxon>Clostridia</taxon>
        <taxon>Eubacteriales</taxon>
        <taxon>Clostridiaceae</taxon>
        <taxon>Clostridium</taxon>
    </lineage>
</organism>
<dbReference type="PANTHER" id="PTHR39450">
    <property type="entry name" value="MOLYBDOPTERIN OXIDOREDUCTASE, 4FE-4S CLUSTER-BINDING SUBUNIT"/>
    <property type="match status" value="1"/>
</dbReference>
<evidence type="ECO:0000313" key="2">
    <source>
        <dbReference type="Proteomes" id="UP000679179"/>
    </source>
</evidence>
<comment type="caution">
    <text evidence="1">The sequence shown here is derived from an EMBL/GenBank/DDBJ whole genome shotgun (WGS) entry which is preliminary data.</text>
</comment>
<dbReference type="AlphaFoldDB" id="A0A919S0X9"/>
<gene>
    <name evidence="1" type="ORF">CPJCM30710_19140</name>
</gene>
<reference evidence="1" key="1">
    <citation type="submission" date="2021-03" db="EMBL/GenBank/DDBJ databases">
        <title>Taxonomic study of Clostridium polyendosporum from meadow-gley soil under rice.</title>
        <authorList>
            <person name="Kobayashi H."/>
            <person name="Tanizawa Y."/>
            <person name="Yagura M."/>
        </authorList>
    </citation>
    <scope>NUCLEOTIDE SEQUENCE</scope>
    <source>
        <strain evidence="1">JCM 30710</strain>
    </source>
</reference>